<evidence type="ECO:0000256" key="2">
    <source>
        <dbReference type="SAM" id="Coils"/>
    </source>
</evidence>
<dbReference type="InterPro" id="IPR000551">
    <property type="entry name" value="MerR-type_HTH_dom"/>
</dbReference>
<accession>A0ABT0NDF4</accession>
<dbReference type="Gene3D" id="1.10.1660.10">
    <property type="match status" value="1"/>
</dbReference>
<dbReference type="EMBL" id="JAKIKT010000016">
    <property type="protein sequence ID" value="MCL2916512.1"/>
    <property type="molecule type" value="Genomic_DNA"/>
</dbReference>
<gene>
    <name evidence="4" type="ORF">L2725_22500</name>
</gene>
<keyword evidence="2" id="KW-0175">Coiled coil</keyword>
<keyword evidence="5" id="KW-1185">Reference proteome</keyword>
<dbReference type="SUPFAM" id="SSF46955">
    <property type="entry name" value="Putative DNA-binding domain"/>
    <property type="match status" value="1"/>
</dbReference>
<evidence type="ECO:0000259" key="3">
    <source>
        <dbReference type="PROSITE" id="PS50937"/>
    </source>
</evidence>
<reference evidence="4 5" key="1">
    <citation type="submission" date="2022-01" db="EMBL/GenBank/DDBJ databases">
        <title>Whole genome-based taxonomy of the Shewanellaceae.</title>
        <authorList>
            <person name="Martin-Rodriguez A.J."/>
        </authorList>
    </citation>
    <scope>NUCLEOTIDE SEQUENCE [LARGE SCALE GENOMIC DNA]</scope>
    <source>
        <strain evidence="4 5">DSM 21332</strain>
    </source>
</reference>
<dbReference type="Gene3D" id="3.40.50.150">
    <property type="entry name" value="Vaccinia Virus protein VP39"/>
    <property type="match status" value="1"/>
</dbReference>
<dbReference type="Proteomes" id="UP001202831">
    <property type="component" value="Unassembled WGS sequence"/>
</dbReference>
<feature type="coiled-coil region" evidence="2">
    <location>
        <begin position="68"/>
        <end position="95"/>
    </location>
</feature>
<dbReference type="InterPro" id="IPR029063">
    <property type="entry name" value="SAM-dependent_MTases_sf"/>
</dbReference>
<dbReference type="PANTHER" id="PTHR30204">
    <property type="entry name" value="REDOX-CYCLING DRUG-SENSING TRANSCRIPTIONAL ACTIVATOR SOXR"/>
    <property type="match status" value="1"/>
</dbReference>
<name>A0ABT0NDF4_9GAMM</name>
<dbReference type="CDD" id="cd02440">
    <property type="entry name" value="AdoMet_MTases"/>
    <property type="match status" value="1"/>
</dbReference>
<sequence>MTYYRISELANAVGLSRSTLLYYEKQGLIKGKRLNNGYRVYSDKDLQRLRLMLKLQAGGLTLKECQACLEAKVDRQLLQQRLNALDEEIAQKQASRELLAALLGQGNLKEWHKSVDEVAPDAHLEWLMKQGFTHKEALRLKWISKDMNEHEQYMADFMKVFEKLDRWGPGSESDTRKALAAVSHAPKKLLEIGSGKGLATRILAASTQAEITALDNEDTALARLQQLATEAGFAECITTVNGDMTDMPFPPASFDTLWAEGCAYIMGVEKALQQWRPLLTDDGILVLSDLVWLTDSPSEASQTFWKQDYPDMSSVATRIKQAKAAGYELLDTFVLSEDSWRAYFEPLEARVKELRPEMPESAALAAIEKEVGMYHSYLNEFGYQFFILRKTSV</sequence>
<evidence type="ECO:0000313" key="4">
    <source>
        <dbReference type="EMBL" id="MCL2916512.1"/>
    </source>
</evidence>
<dbReference type="PRINTS" id="PR00040">
    <property type="entry name" value="HTHMERR"/>
</dbReference>
<dbReference type="SUPFAM" id="SSF53335">
    <property type="entry name" value="S-adenosyl-L-methionine-dependent methyltransferases"/>
    <property type="match status" value="1"/>
</dbReference>
<comment type="caution">
    <text evidence="4">The sequence shown here is derived from an EMBL/GenBank/DDBJ whole genome shotgun (WGS) entry which is preliminary data.</text>
</comment>
<dbReference type="InterPro" id="IPR047057">
    <property type="entry name" value="MerR_fam"/>
</dbReference>
<keyword evidence="1" id="KW-0238">DNA-binding</keyword>
<organism evidence="4 5">
    <name type="scientific">Shewanella corallii</name>
    <dbReference type="NCBI Taxonomy" id="560080"/>
    <lineage>
        <taxon>Bacteria</taxon>
        <taxon>Pseudomonadati</taxon>
        <taxon>Pseudomonadota</taxon>
        <taxon>Gammaproteobacteria</taxon>
        <taxon>Alteromonadales</taxon>
        <taxon>Shewanellaceae</taxon>
        <taxon>Shewanella</taxon>
    </lineage>
</organism>
<dbReference type="Pfam" id="PF13411">
    <property type="entry name" value="MerR_1"/>
    <property type="match status" value="1"/>
</dbReference>
<evidence type="ECO:0000313" key="5">
    <source>
        <dbReference type="Proteomes" id="UP001202831"/>
    </source>
</evidence>
<proteinExistence type="predicted"/>
<dbReference type="SMART" id="SM00422">
    <property type="entry name" value="HTH_MERR"/>
    <property type="match status" value="1"/>
</dbReference>
<dbReference type="InterPro" id="IPR013216">
    <property type="entry name" value="Methyltransf_11"/>
</dbReference>
<dbReference type="InterPro" id="IPR009061">
    <property type="entry name" value="DNA-bd_dom_put_sf"/>
</dbReference>
<feature type="domain" description="HTH merR-type" evidence="3">
    <location>
        <begin position="3"/>
        <end position="71"/>
    </location>
</feature>
<dbReference type="PROSITE" id="PS50937">
    <property type="entry name" value="HTH_MERR_2"/>
    <property type="match status" value="1"/>
</dbReference>
<dbReference type="RefSeq" id="WP_249251046.1">
    <property type="nucleotide sequence ID" value="NZ_JAKIKT010000016.1"/>
</dbReference>
<dbReference type="PANTHER" id="PTHR30204:SF97">
    <property type="entry name" value="MERR FAMILY REGULATORY PROTEIN"/>
    <property type="match status" value="1"/>
</dbReference>
<evidence type="ECO:0000256" key="1">
    <source>
        <dbReference type="ARBA" id="ARBA00023125"/>
    </source>
</evidence>
<dbReference type="Pfam" id="PF08241">
    <property type="entry name" value="Methyltransf_11"/>
    <property type="match status" value="1"/>
</dbReference>
<protein>
    <submittedName>
        <fullName evidence="4">MerR family transcriptional regulator</fullName>
    </submittedName>
</protein>